<protein>
    <submittedName>
        <fullName evidence="1">Uncharacterized protein</fullName>
    </submittedName>
</protein>
<comment type="caution">
    <text evidence="1">The sequence shown here is derived from an EMBL/GenBank/DDBJ whole genome shotgun (WGS) entry which is preliminary data.</text>
</comment>
<dbReference type="Proteomes" id="UP001596022">
    <property type="component" value="Unassembled WGS sequence"/>
</dbReference>
<sequence>MVKTFDSQLFVKSDKKEEFLELLGQAIETTKNLSYDFREEFKVPIYRMAIDLYLNDRKDDFIKLFEWLKRDRNKKYVIKDGLPYYEIPFLQEKYQFVRIPMLARALDSYVINNQYIQTFEIYGDHVDNINNIIIRDRVRYNNEINCDFHIIGNFGQFQVNYEDLNRLDDSLFTVFIRYNDYQLLNIKRVLKNKVTYAKRNFEFYTSLANNLGLSIKS</sequence>
<keyword evidence="2" id="KW-1185">Reference proteome</keyword>
<evidence type="ECO:0000313" key="1">
    <source>
        <dbReference type="EMBL" id="MFC4620431.1"/>
    </source>
</evidence>
<name>A0ABV9GU46_9BACL</name>
<organism evidence="1 2">
    <name type="scientific">Camelliibacillus cellulosilyticus</name>
    <dbReference type="NCBI Taxonomy" id="2174486"/>
    <lineage>
        <taxon>Bacteria</taxon>
        <taxon>Bacillati</taxon>
        <taxon>Bacillota</taxon>
        <taxon>Bacilli</taxon>
        <taxon>Bacillales</taxon>
        <taxon>Sporolactobacillaceae</taxon>
        <taxon>Camelliibacillus</taxon>
    </lineage>
</organism>
<proteinExistence type="predicted"/>
<dbReference type="RefSeq" id="WP_376847543.1">
    <property type="nucleotide sequence ID" value="NZ_JBHSFW010000022.1"/>
</dbReference>
<dbReference type="EMBL" id="JBHSFW010000022">
    <property type="protein sequence ID" value="MFC4620431.1"/>
    <property type="molecule type" value="Genomic_DNA"/>
</dbReference>
<gene>
    <name evidence="1" type="ORF">ACFO4N_17155</name>
</gene>
<evidence type="ECO:0000313" key="2">
    <source>
        <dbReference type="Proteomes" id="UP001596022"/>
    </source>
</evidence>
<reference evidence="2" key="1">
    <citation type="journal article" date="2019" name="Int. J. Syst. Evol. Microbiol.">
        <title>The Global Catalogue of Microorganisms (GCM) 10K type strain sequencing project: providing services to taxonomists for standard genome sequencing and annotation.</title>
        <authorList>
            <consortium name="The Broad Institute Genomics Platform"/>
            <consortium name="The Broad Institute Genome Sequencing Center for Infectious Disease"/>
            <person name="Wu L."/>
            <person name="Ma J."/>
        </authorList>
    </citation>
    <scope>NUCLEOTIDE SEQUENCE [LARGE SCALE GENOMIC DNA]</scope>
    <source>
        <strain evidence="2">CGMCC 1.16306</strain>
    </source>
</reference>
<accession>A0ABV9GU46</accession>